<dbReference type="GO" id="GO:0005886">
    <property type="term" value="C:plasma membrane"/>
    <property type="evidence" value="ECO:0007669"/>
    <property type="project" value="UniProtKB-ARBA"/>
</dbReference>
<evidence type="ECO:0008006" key="9">
    <source>
        <dbReference type="Google" id="ProtNLM"/>
    </source>
</evidence>
<feature type="transmembrane region" description="Helical" evidence="6">
    <location>
        <begin position="6"/>
        <end position="39"/>
    </location>
</feature>
<feature type="transmembrane region" description="Helical" evidence="6">
    <location>
        <begin position="51"/>
        <end position="75"/>
    </location>
</feature>
<organism evidence="7 8">
    <name type="scientific">Thauera phenolivorans</name>
    <dbReference type="NCBI Taxonomy" id="1792543"/>
    <lineage>
        <taxon>Bacteria</taxon>
        <taxon>Pseudomonadati</taxon>
        <taxon>Pseudomonadota</taxon>
        <taxon>Betaproteobacteria</taxon>
        <taxon>Rhodocyclales</taxon>
        <taxon>Zoogloeaceae</taxon>
        <taxon>Thauera</taxon>
    </lineage>
</organism>
<sequence length="201" mass="21938">MHSGLILLLWLAGVILLQALPLPALLPAALACLFVALLFARLRALRLLRRVRVLMLAIVILFAWFTPGEALLLVWPSVSPTREGALMALEHGARLAAVVCMVALLLERLPTERLVGGMYALCRPLALCGVSPERLALRLLLVLRYVESTGPGAARDWRHWLAEDAGPVSAEVVHLRRERLGAADWLLGGALIGLVCWWALA</sequence>
<reference evidence="7 8" key="1">
    <citation type="journal article" date="2020" name="Biotechnol. Biofuels">
        <title>New insights from the biogas microbiome by comprehensive genome-resolved metagenomics of nearly 1600 species originating from multiple anaerobic digesters.</title>
        <authorList>
            <person name="Campanaro S."/>
            <person name="Treu L."/>
            <person name="Rodriguez-R L.M."/>
            <person name="Kovalovszki A."/>
            <person name="Ziels R.M."/>
            <person name="Maus I."/>
            <person name="Zhu X."/>
            <person name="Kougias P.G."/>
            <person name="Basile A."/>
            <person name="Luo G."/>
            <person name="Schluter A."/>
            <person name="Konstantinidis K.T."/>
            <person name="Angelidaki I."/>
        </authorList>
    </citation>
    <scope>NUCLEOTIDE SEQUENCE [LARGE SCALE GENOMIC DNA]</scope>
    <source>
        <strain evidence="7">AS06rmzACSIP_256</strain>
    </source>
</reference>
<dbReference type="InterPro" id="IPR003339">
    <property type="entry name" value="ABC/ECF_trnsptr_transmembrane"/>
</dbReference>
<dbReference type="Pfam" id="PF02361">
    <property type="entry name" value="CbiQ"/>
    <property type="match status" value="1"/>
</dbReference>
<keyword evidence="3 6" id="KW-0812">Transmembrane</keyword>
<proteinExistence type="inferred from homology"/>
<comment type="caution">
    <text evidence="7">The sequence shown here is derived from an EMBL/GenBank/DDBJ whole genome shotgun (WGS) entry which is preliminary data.</text>
</comment>
<dbReference type="EMBL" id="JAAYYV010000010">
    <property type="protein sequence ID" value="NLF52878.1"/>
    <property type="molecule type" value="Genomic_DNA"/>
</dbReference>
<evidence type="ECO:0000256" key="2">
    <source>
        <dbReference type="ARBA" id="ARBA00008564"/>
    </source>
</evidence>
<evidence type="ECO:0000256" key="6">
    <source>
        <dbReference type="SAM" id="Phobius"/>
    </source>
</evidence>
<accession>A0A7X7LTI1</accession>
<dbReference type="AlphaFoldDB" id="A0A7X7LTI1"/>
<name>A0A7X7LTI1_9RHOO</name>
<protein>
    <recommendedName>
        <fullName evidence="9">Cobalt transporter</fullName>
    </recommendedName>
</protein>
<evidence type="ECO:0000256" key="3">
    <source>
        <dbReference type="ARBA" id="ARBA00022692"/>
    </source>
</evidence>
<keyword evidence="4 6" id="KW-1133">Transmembrane helix</keyword>
<dbReference type="Proteomes" id="UP000536534">
    <property type="component" value="Unassembled WGS sequence"/>
</dbReference>
<evidence type="ECO:0000256" key="1">
    <source>
        <dbReference type="ARBA" id="ARBA00004141"/>
    </source>
</evidence>
<keyword evidence="5 6" id="KW-0472">Membrane</keyword>
<comment type="subcellular location">
    <subcellularLocation>
        <location evidence="1">Membrane</location>
        <topology evidence="1">Multi-pass membrane protein</topology>
    </subcellularLocation>
</comment>
<dbReference type="OrthoDB" id="9180157at2"/>
<gene>
    <name evidence="7" type="ORF">GX576_00475</name>
</gene>
<feature type="transmembrane region" description="Helical" evidence="6">
    <location>
        <begin position="182"/>
        <end position="200"/>
    </location>
</feature>
<evidence type="ECO:0000256" key="4">
    <source>
        <dbReference type="ARBA" id="ARBA00022989"/>
    </source>
</evidence>
<evidence type="ECO:0000313" key="7">
    <source>
        <dbReference type="EMBL" id="NLF52878.1"/>
    </source>
</evidence>
<evidence type="ECO:0000313" key="8">
    <source>
        <dbReference type="Proteomes" id="UP000536534"/>
    </source>
</evidence>
<comment type="similarity">
    <text evidence="2">Belongs to the CbiQ family.</text>
</comment>
<evidence type="ECO:0000256" key="5">
    <source>
        <dbReference type="ARBA" id="ARBA00023136"/>
    </source>
</evidence>